<reference evidence="1" key="1">
    <citation type="journal article" date="2015" name="Nature">
        <title>Complex archaea that bridge the gap between prokaryotes and eukaryotes.</title>
        <authorList>
            <person name="Spang A."/>
            <person name="Saw J.H."/>
            <person name="Jorgensen S.L."/>
            <person name="Zaremba-Niedzwiedzka K."/>
            <person name="Martijn J."/>
            <person name="Lind A.E."/>
            <person name="van Eijk R."/>
            <person name="Schleper C."/>
            <person name="Guy L."/>
            <person name="Ettema T.J."/>
        </authorList>
    </citation>
    <scope>NUCLEOTIDE SEQUENCE</scope>
</reference>
<dbReference type="AlphaFoldDB" id="A0A0F9H7E7"/>
<dbReference type="EMBL" id="LAZR01023717">
    <property type="protein sequence ID" value="KKL77560.1"/>
    <property type="molecule type" value="Genomic_DNA"/>
</dbReference>
<proteinExistence type="predicted"/>
<gene>
    <name evidence="1" type="ORF">LCGC14_2033700</name>
</gene>
<evidence type="ECO:0000313" key="1">
    <source>
        <dbReference type="EMBL" id="KKL77560.1"/>
    </source>
</evidence>
<name>A0A0F9H7E7_9ZZZZ</name>
<protein>
    <submittedName>
        <fullName evidence="1">Uncharacterized protein</fullName>
    </submittedName>
</protein>
<feature type="non-terminal residue" evidence="1">
    <location>
        <position position="178"/>
    </location>
</feature>
<sequence>MITPKDIARILQRLKFTIRLSHEDVDEWVSRDKRTDVDVFDNGQWTLAWEEVRERGRGARELVQTLKGFVESKGIREAVRRVVEQEIDEMTGTGAVGGFGTPYAFSTKEPVSSKKKKVNEDKMSSAEMQSNLDYWRQVKSGNSDYKDKDKRIKYWTNKIKKATGKHPEAGIYTEGGDP</sequence>
<organism evidence="1">
    <name type="scientific">marine sediment metagenome</name>
    <dbReference type="NCBI Taxonomy" id="412755"/>
    <lineage>
        <taxon>unclassified sequences</taxon>
        <taxon>metagenomes</taxon>
        <taxon>ecological metagenomes</taxon>
    </lineage>
</organism>
<comment type="caution">
    <text evidence="1">The sequence shown here is derived from an EMBL/GenBank/DDBJ whole genome shotgun (WGS) entry which is preliminary data.</text>
</comment>
<accession>A0A0F9H7E7</accession>